<dbReference type="Proteomes" id="UP000579647">
    <property type="component" value="Unassembled WGS sequence"/>
</dbReference>
<name>A0A840WKA5_9ACTN</name>
<dbReference type="AlphaFoldDB" id="A0A840WKA5"/>
<keyword evidence="2" id="KW-1185">Reference proteome</keyword>
<accession>A0A840WKA5</accession>
<evidence type="ECO:0000313" key="1">
    <source>
        <dbReference type="EMBL" id="MBB5490528.1"/>
    </source>
</evidence>
<evidence type="ECO:0000313" key="2">
    <source>
        <dbReference type="Proteomes" id="UP000579647"/>
    </source>
</evidence>
<comment type="caution">
    <text evidence="1">The sequence shown here is derived from an EMBL/GenBank/DDBJ whole genome shotgun (WGS) entry which is preliminary data.</text>
</comment>
<dbReference type="EMBL" id="JACHDO010000001">
    <property type="protein sequence ID" value="MBB5490528.1"/>
    <property type="molecule type" value="Genomic_DNA"/>
</dbReference>
<organism evidence="1 2">
    <name type="scientific">Nocardiopsis metallicus</name>
    <dbReference type="NCBI Taxonomy" id="179819"/>
    <lineage>
        <taxon>Bacteria</taxon>
        <taxon>Bacillati</taxon>
        <taxon>Actinomycetota</taxon>
        <taxon>Actinomycetes</taxon>
        <taxon>Streptosporangiales</taxon>
        <taxon>Nocardiopsidaceae</taxon>
        <taxon>Nocardiopsis</taxon>
    </lineage>
</organism>
<dbReference type="RefSeq" id="WP_184364009.1">
    <property type="nucleotide sequence ID" value="NZ_JACHDO010000001.1"/>
</dbReference>
<proteinExistence type="predicted"/>
<gene>
    <name evidence="1" type="ORF">HNR07_001665</name>
</gene>
<reference evidence="1 2" key="1">
    <citation type="submission" date="2020-08" db="EMBL/GenBank/DDBJ databases">
        <title>Sequencing the genomes of 1000 actinobacteria strains.</title>
        <authorList>
            <person name="Klenk H.-P."/>
        </authorList>
    </citation>
    <scope>NUCLEOTIDE SEQUENCE [LARGE SCALE GENOMIC DNA]</scope>
    <source>
        <strain evidence="1 2">DSM 44598</strain>
    </source>
</reference>
<protein>
    <submittedName>
        <fullName evidence="1">Uncharacterized protein</fullName>
    </submittedName>
</protein>
<sequence>MRDSGPALYRALFDDAALFPPGNAPMGEAIPAHRAHRASRRAPYVGPFLVADARLAELRTVLSRDQAHGEPLALVVTVPGGADGLAAAVDAVRSDPALSLAGVEVAAAPGEAADTAAAVVKAMAGDGGEPGADGYVEVARGEKATADIEALVGTGAHAKFRTGGVRAEAHPSETELAALLAAAIGAGVSFKCTAGLHHAVRHTTAEGFEQHGFLNVLLATHILLSGGTAADAAEVLADRDGRALAARVAGLTSEQVERVRSSFRSFGTCSIVEPLDDLVVLGALNP</sequence>